<accession>A0ABV0U9K3</accession>
<feature type="region of interest" description="Disordered" evidence="1">
    <location>
        <begin position="32"/>
        <end position="51"/>
    </location>
</feature>
<evidence type="ECO:0000256" key="1">
    <source>
        <dbReference type="SAM" id="MobiDB-lite"/>
    </source>
</evidence>
<dbReference type="EMBL" id="JAHRIQ010060538">
    <property type="protein sequence ID" value="MEQ2241220.1"/>
    <property type="molecule type" value="Genomic_DNA"/>
</dbReference>
<sequence>MVDFFGHRHNSGGLQAGRDHGKLQRLKMLKKKPASWSAHDSVQPDTISGTAADVDVSHDGTQLVQLQDERLVPHLQLRWVRSPSGAWSVKRAKKLLEVPRRAGS</sequence>
<dbReference type="Proteomes" id="UP001482620">
    <property type="component" value="Unassembled WGS sequence"/>
</dbReference>
<evidence type="ECO:0000313" key="3">
    <source>
        <dbReference type="Proteomes" id="UP001482620"/>
    </source>
</evidence>
<name>A0ABV0U9K3_9TELE</name>
<protein>
    <submittedName>
        <fullName evidence="2">Uncharacterized protein</fullName>
    </submittedName>
</protein>
<comment type="caution">
    <text evidence="2">The sequence shown here is derived from an EMBL/GenBank/DDBJ whole genome shotgun (WGS) entry which is preliminary data.</text>
</comment>
<keyword evidence="3" id="KW-1185">Reference proteome</keyword>
<organism evidence="2 3">
    <name type="scientific">Ilyodon furcidens</name>
    <name type="common">goldbreast splitfin</name>
    <dbReference type="NCBI Taxonomy" id="33524"/>
    <lineage>
        <taxon>Eukaryota</taxon>
        <taxon>Metazoa</taxon>
        <taxon>Chordata</taxon>
        <taxon>Craniata</taxon>
        <taxon>Vertebrata</taxon>
        <taxon>Euteleostomi</taxon>
        <taxon>Actinopterygii</taxon>
        <taxon>Neopterygii</taxon>
        <taxon>Teleostei</taxon>
        <taxon>Neoteleostei</taxon>
        <taxon>Acanthomorphata</taxon>
        <taxon>Ovalentaria</taxon>
        <taxon>Atherinomorphae</taxon>
        <taxon>Cyprinodontiformes</taxon>
        <taxon>Goodeidae</taxon>
        <taxon>Ilyodon</taxon>
    </lineage>
</organism>
<feature type="compositionally biased region" description="Polar residues" evidence="1">
    <location>
        <begin position="38"/>
        <end position="49"/>
    </location>
</feature>
<proteinExistence type="predicted"/>
<reference evidence="2 3" key="1">
    <citation type="submission" date="2021-06" db="EMBL/GenBank/DDBJ databases">
        <authorList>
            <person name="Palmer J.M."/>
        </authorList>
    </citation>
    <scope>NUCLEOTIDE SEQUENCE [LARGE SCALE GENOMIC DNA]</scope>
    <source>
        <strain evidence="3">if_2019</strain>
        <tissue evidence="2">Muscle</tissue>
    </source>
</reference>
<gene>
    <name evidence="2" type="ORF">ILYODFUR_023128</name>
</gene>
<evidence type="ECO:0000313" key="2">
    <source>
        <dbReference type="EMBL" id="MEQ2241220.1"/>
    </source>
</evidence>
<feature type="region of interest" description="Disordered" evidence="1">
    <location>
        <begin position="1"/>
        <end position="21"/>
    </location>
</feature>